<dbReference type="GO" id="GO:0000390">
    <property type="term" value="P:spliceosomal complex disassembly"/>
    <property type="evidence" value="ECO:0007669"/>
    <property type="project" value="InterPro"/>
</dbReference>
<evidence type="ECO:0000256" key="1">
    <source>
        <dbReference type="SAM" id="MobiDB-lite"/>
    </source>
</evidence>
<gene>
    <name evidence="3" type="ORF">SUGI_1215640</name>
    <name evidence="4" type="ORF">SUGI_1215860</name>
</gene>
<dbReference type="PANTHER" id="PTHR23329:SF1">
    <property type="entry name" value="TUFTELIN-INTERACTING PROTEIN 11"/>
    <property type="match status" value="1"/>
</dbReference>
<comment type="caution">
    <text evidence="4">The sequence shown here is derived from an EMBL/GenBank/DDBJ whole genome shotgun (WGS) entry which is preliminary data.</text>
</comment>
<dbReference type="InterPro" id="IPR000467">
    <property type="entry name" value="G_patch_dom"/>
</dbReference>
<feature type="region of interest" description="Disordered" evidence="1">
    <location>
        <begin position="69"/>
        <end position="131"/>
    </location>
</feature>
<dbReference type="AlphaFoldDB" id="A0AAD3NPK3"/>
<feature type="compositionally biased region" description="Basic residues" evidence="1">
    <location>
        <begin position="102"/>
        <end position="112"/>
    </location>
</feature>
<dbReference type="Pfam" id="PF01585">
    <property type="entry name" value="G-patch"/>
    <property type="match status" value="1"/>
</dbReference>
<evidence type="ECO:0000313" key="4">
    <source>
        <dbReference type="EMBL" id="GLJ56310.1"/>
    </source>
</evidence>
<organism evidence="4 5">
    <name type="scientific">Cryptomeria japonica</name>
    <name type="common">Japanese cedar</name>
    <name type="synonym">Cupressus japonica</name>
    <dbReference type="NCBI Taxonomy" id="3369"/>
    <lineage>
        <taxon>Eukaryota</taxon>
        <taxon>Viridiplantae</taxon>
        <taxon>Streptophyta</taxon>
        <taxon>Embryophyta</taxon>
        <taxon>Tracheophyta</taxon>
        <taxon>Spermatophyta</taxon>
        <taxon>Pinopsida</taxon>
        <taxon>Pinidae</taxon>
        <taxon>Conifers II</taxon>
        <taxon>Cupressales</taxon>
        <taxon>Cupressaceae</taxon>
        <taxon>Cryptomeria</taxon>
    </lineage>
</organism>
<name>A0AAD3NPK3_CRYJA</name>
<protein>
    <recommendedName>
        <fullName evidence="2">G-patch domain-containing protein</fullName>
    </recommendedName>
</protein>
<accession>A0AAD3NPK3</accession>
<dbReference type="Proteomes" id="UP001234787">
    <property type="component" value="Unassembled WGS sequence"/>
</dbReference>
<proteinExistence type="predicted"/>
<dbReference type="InterPro" id="IPR045211">
    <property type="entry name" value="TFP11/STIP/Ntr1"/>
</dbReference>
<evidence type="ECO:0000259" key="2">
    <source>
        <dbReference type="PROSITE" id="PS50174"/>
    </source>
</evidence>
<reference evidence="4" key="1">
    <citation type="submission" date="2022-12" db="EMBL/GenBank/DDBJ databases">
        <title>Chromosome-Level Genome Assembly of Japanese Cedar (Cryptomeriajaponica D. Don).</title>
        <authorList>
            <person name="Fujino T."/>
            <person name="Yamaguchi K."/>
            <person name="Yokoyama T."/>
            <person name="Hamanaka T."/>
            <person name="Harazono Y."/>
            <person name="Kamada H."/>
            <person name="Kobayashi W."/>
            <person name="Ujino-Ihara T."/>
            <person name="Uchiyama K."/>
            <person name="Matsumoto A."/>
            <person name="Izuno A."/>
            <person name="Tsumura Y."/>
            <person name="Toyoda A."/>
            <person name="Shigenobu S."/>
            <person name="Moriguchi Y."/>
            <person name="Ueno S."/>
            <person name="Kasahara M."/>
        </authorList>
    </citation>
    <scope>NUCLEOTIDE SEQUENCE</scope>
</reference>
<feature type="compositionally biased region" description="Basic and acidic residues" evidence="1">
    <location>
        <begin position="79"/>
        <end position="101"/>
    </location>
</feature>
<dbReference type="EMBL" id="BSEH01000018">
    <property type="protein sequence ID" value="GLJ56306.1"/>
    <property type="molecule type" value="Genomic_DNA"/>
</dbReference>
<evidence type="ECO:0000313" key="5">
    <source>
        <dbReference type="Proteomes" id="UP001234787"/>
    </source>
</evidence>
<dbReference type="GO" id="GO:0071008">
    <property type="term" value="C:U2-type post-mRNA release spliceosomal complex"/>
    <property type="evidence" value="ECO:0007669"/>
    <property type="project" value="TreeGrafter"/>
</dbReference>
<evidence type="ECO:0000313" key="3">
    <source>
        <dbReference type="EMBL" id="GLJ56306.1"/>
    </source>
</evidence>
<dbReference type="PANTHER" id="PTHR23329">
    <property type="entry name" value="TUFTELIN-INTERACTING PROTEIN 11-RELATED"/>
    <property type="match status" value="1"/>
</dbReference>
<dbReference type="SMART" id="SM00443">
    <property type="entry name" value="G_patch"/>
    <property type="match status" value="1"/>
</dbReference>
<dbReference type="PROSITE" id="PS50174">
    <property type="entry name" value="G_PATCH"/>
    <property type="match status" value="1"/>
</dbReference>
<dbReference type="GO" id="GO:0003676">
    <property type="term" value="F:nucleic acid binding"/>
    <property type="evidence" value="ECO:0007669"/>
    <property type="project" value="InterPro"/>
</dbReference>
<sequence length="131" mass="14578">MFNPFLDNNDASFGVFEKHSLEIGKEILTQMGYKGGGLVTNIQGIVCPIEVTIRPRFAGLGYNDKESLEKALEGSSSESDLKPKSLQQEKGKSPLKSDRSIKRSPRRSKSPKKFGGNKSPQRYKPDFSKKI</sequence>
<keyword evidence="5" id="KW-1185">Reference proteome</keyword>
<dbReference type="EMBL" id="BSEH01000019">
    <property type="protein sequence ID" value="GLJ56310.1"/>
    <property type="molecule type" value="Genomic_DNA"/>
</dbReference>
<feature type="domain" description="G-patch" evidence="2">
    <location>
        <begin position="20"/>
        <end position="65"/>
    </location>
</feature>